<dbReference type="CDD" id="cd12320">
    <property type="entry name" value="RRM6_RBM19_RRM5_MRD1"/>
    <property type="match status" value="1"/>
</dbReference>
<dbReference type="Proteomes" id="UP001063166">
    <property type="component" value="Unassembled WGS sequence"/>
</dbReference>
<accession>A0A9P3UU43</accession>
<feature type="domain" description="RRM" evidence="4">
    <location>
        <begin position="448"/>
        <end position="520"/>
    </location>
</feature>
<dbReference type="OrthoDB" id="439639at2759"/>
<dbReference type="GO" id="GO:0003723">
    <property type="term" value="F:RNA binding"/>
    <property type="evidence" value="ECO:0007669"/>
    <property type="project" value="UniProtKB-UniRule"/>
</dbReference>
<feature type="domain" description="RRM" evidence="4">
    <location>
        <begin position="675"/>
        <end position="752"/>
    </location>
</feature>
<evidence type="ECO:0000313" key="6">
    <source>
        <dbReference type="Proteomes" id="UP001063166"/>
    </source>
</evidence>
<dbReference type="InterPro" id="IPR000504">
    <property type="entry name" value="RRM_dom"/>
</dbReference>
<dbReference type="PANTHER" id="PTHR10352">
    <property type="entry name" value="EUKARYOTIC TRANSLATION INITIATION FACTOR 3 SUBUNIT G"/>
    <property type="match status" value="1"/>
</dbReference>
<dbReference type="PROSITE" id="PS50102">
    <property type="entry name" value="RRM"/>
    <property type="match status" value="5"/>
</dbReference>
<keyword evidence="1 2" id="KW-0694">RNA-binding</keyword>
<feature type="domain" description="RRM" evidence="4">
    <location>
        <begin position="566"/>
        <end position="650"/>
    </location>
</feature>
<feature type="region of interest" description="Disordered" evidence="3">
    <location>
        <begin position="213"/>
        <end position="247"/>
    </location>
</feature>
<dbReference type="Gene3D" id="3.30.70.330">
    <property type="match status" value="5"/>
</dbReference>
<feature type="domain" description="RRM" evidence="4">
    <location>
        <begin position="255"/>
        <end position="333"/>
    </location>
</feature>
<dbReference type="AlphaFoldDB" id="A0A9P3UU43"/>
<dbReference type="SMART" id="SM00360">
    <property type="entry name" value="RRM"/>
    <property type="match status" value="5"/>
</dbReference>
<dbReference type="Pfam" id="PF00076">
    <property type="entry name" value="RRM_1"/>
    <property type="match status" value="5"/>
</dbReference>
<feature type="compositionally biased region" description="Basic and acidic residues" evidence="3">
    <location>
        <begin position="229"/>
        <end position="247"/>
    </location>
</feature>
<feature type="compositionally biased region" description="Basic and acidic residues" evidence="3">
    <location>
        <begin position="119"/>
        <end position="131"/>
    </location>
</feature>
<sequence length="797" mass="86804">MSRLLIKNLPAYATPARLRAHFEQNGAPGGTLTDVKVAMKPDGTSRRFGFVGYKTEKEALQAKEWFDRTFIDSTRISVTVVEGAKDAPPPRPNKRPRLGPSPADNDAEEPSTKTAKQASDPKKKQKQKPDAAELEEQYMKVMQPRTKKARTWANEEQPEPAAVPIPEQEPEPEVAEGDVAMRDETSAAKDEAVSDLEWMKQRMSKTVDVVERAFEQSDDEDESGTRPLKSTEKEQEAVEPEAQKDPTIETILETARLFVRNLAFSCTEEDLVELFQPFGAISQVHIPVDLNTKHPKGVAYVTFARASDAVAAYAALDKKSFQGRLLHILGAVDRRSKVEDGEGKKRTVKEDKMAKRKAGAAKEFNWSMLYMNADAVASSVADRLNIPKSSILNPDSESSASASGGADAAVKLALAETHIIAETKSFLASHGVSLSAFALTPPRPRSDTIVLVKNIPYGTAEPDIRALFEPHGALVRVLVPPAGTMAVVEFRHAEEARAAWRAVAYRRLGNSVVYLEKGPVGMFDGPDEDQGGSRPAASVPAVKIAEEEGEGDGEEEEEAVTGGAGTTLYVKNLAFSTTQERLAQVFRHLPAFAFARVQTKPDPKRPSGPRLSMGYGFVGFRDKEAAGRAMGSMQGFVLDGHKLVVKFAGRGAEDEGEAKKGKDGAGKGVGGKKTTKMIVKNVPFEATKKDIQALFGAHGHLKSVRLPKKFDSRTRGFAFLDFVSRAEAENAYAALRHTHLLGRHLVLEWAQEDAEQDVDALRRKAGAGYGDGKLVPGRKRKLDMGKTGEEDAEALEV</sequence>
<evidence type="ECO:0000259" key="4">
    <source>
        <dbReference type="PROSITE" id="PS50102"/>
    </source>
</evidence>
<feature type="region of interest" description="Disordered" evidence="3">
    <location>
        <begin position="526"/>
        <end position="561"/>
    </location>
</feature>
<feature type="compositionally biased region" description="Acidic residues" evidence="3">
    <location>
        <begin position="547"/>
        <end position="559"/>
    </location>
</feature>
<dbReference type="InterPro" id="IPR012677">
    <property type="entry name" value="Nucleotide-bd_a/b_plait_sf"/>
</dbReference>
<evidence type="ECO:0000256" key="1">
    <source>
        <dbReference type="ARBA" id="ARBA00022884"/>
    </source>
</evidence>
<evidence type="ECO:0000256" key="3">
    <source>
        <dbReference type="SAM" id="MobiDB-lite"/>
    </source>
</evidence>
<reference evidence="5" key="1">
    <citation type="submission" date="2022-07" db="EMBL/GenBank/DDBJ databases">
        <title>The genome of Lyophyllum shimeji provides insight into the initial evolution of ectomycorrhizal fungal genome.</title>
        <authorList>
            <person name="Kobayashi Y."/>
            <person name="Shibata T."/>
            <person name="Hirakawa H."/>
            <person name="Shigenobu S."/>
            <person name="Nishiyama T."/>
            <person name="Yamada A."/>
            <person name="Hasebe M."/>
            <person name="Kawaguchi M."/>
        </authorList>
    </citation>
    <scope>NUCLEOTIDE SEQUENCE</scope>
    <source>
        <strain evidence="5">AT787</strain>
    </source>
</reference>
<evidence type="ECO:0000313" key="5">
    <source>
        <dbReference type="EMBL" id="GLB44335.1"/>
    </source>
</evidence>
<comment type="caution">
    <text evidence="5">The sequence shown here is derived from an EMBL/GenBank/DDBJ whole genome shotgun (WGS) entry which is preliminary data.</text>
</comment>
<name>A0A9P3UU43_LYOSH</name>
<dbReference type="InterPro" id="IPR035979">
    <property type="entry name" value="RBD_domain_sf"/>
</dbReference>
<evidence type="ECO:0000256" key="2">
    <source>
        <dbReference type="PROSITE-ProRule" id="PRU00176"/>
    </source>
</evidence>
<dbReference type="EMBL" id="BRPK01000016">
    <property type="protein sequence ID" value="GLB44335.1"/>
    <property type="molecule type" value="Genomic_DNA"/>
</dbReference>
<dbReference type="SUPFAM" id="SSF54928">
    <property type="entry name" value="RNA-binding domain, RBD"/>
    <property type="match status" value="4"/>
</dbReference>
<gene>
    <name evidence="5" type="primary">MRD1</name>
    <name evidence="5" type="ORF">LshimejAT787_1602650</name>
</gene>
<feature type="region of interest" description="Disordered" evidence="3">
    <location>
        <begin position="767"/>
        <end position="797"/>
    </location>
</feature>
<protein>
    <submittedName>
        <fullName evidence="5">RNA recognition motif containing protein</fullName>
    </submittedName>
</protein>
<organism evidence="5 6">
    <name type="scientific">Lyophyllum shimeji</name>
    <name type="common">Hon-shimeji</name>
    <name type="synonym">Tricholoma shimeji</name>
    <dbReference type="NCBI Taxonomy" id="47721"/>
    <lineage>
        <taxon>Eukaryota</taxon>
        <taxon>Fungi</taxon>
        <taxon>Dikarya</taxon>
        <taxon>Basidiomycota</taxon>
        <taxon>Agaricomycotina</taxon>
        <taxon>Agaricomycetes</taxon>
        <taxon>Agaricomycetidae</taxon>
        <taxon>Agaricales</taxon>
        <taxon>Tricholomatineae</taxon>
        <taxon>Lyophyllaceae</taxon>
        <taxon>Lyophyllum</taxon>
    </lineage>
</organism>
<feature type="domain" description="RRM" evidence="4">
    <location>
        <begin position="2"/>
        <end position="83"/>
    </location>
</feature>
<proteinExistence type="predicted"/>
<keyword evidence="6" id="KW-1185">Reference proteome</keyword>
<feature type="region of interest" description="Disordered" evidence="3">
    <location>
        <begin position="81"/>
        <end position="173"/>
    </location>
</feature>